<evidence type="ECO:0008006" key="5">
    <source>
        <dbReference type="Google" id="ProtNLM"/>
    </source>
</evidence>
<reference evidence="3" key="2">
    <citation type="submission" date="2017-05" db="UniProtKB">
        <authorList>
            <consortium name="EnsemblMetazoa"/>
        </authorList>
    </citation>
    <scope>IDENTIFICATION</scope>
</reference>
<dbReference type="EnsemblMetazoa" id="XM_003383051.3">
    <property type="protein sequence ID" value="XP_003383099.2"/>
    <property type="gene ID" value="LOC100635759"/>
</dbReference>
<dbReference type="OrthoDB" id="10252009at2759"/>
<dbReference type="Gene3D" id="3.90.190.10">
    <property type="entry name" value="Protein tyrosine phosphatase superfamily"/>
    <property type="match status" value="1"/>
</dbReference>
<proteinExistence type="predicted"/>
<organism evidence="3">
    <name type="scientific">Amphimedon queenslandica</name>
    <name type="common">Sponge</name>
    <dbReference type="NCBI Taxonomy" id="400682"/>
    <lineage>
        <taxon>Eukaryota</taxon>
        <taxon>Metazoa</taxon>
        <taxon>Porifera</taxon>
        <taxon>Demospongiae</taxon>
        <taxon>Heteroscleromorpha</taxon>
        <taxon>Haplosclerida</taxon>
        <taxon>Niphatidae</taxon>
        <taxon>Amphimedon</taxon>
    </lineage>
</organism>
<accession>A0A1X7VSH4</accession>
<dbReference type="EnsemblMetazoa" id="Aqu2.1.42775_001">
    <property type="protein sequence ID" value="Aqu2.1.42775_001"/>
    <property type="gene ID" value="Aqu2.1.42775"/>
</dbReference>
<dbReference type="PRINTS" id="PR01908">
    <property type="entry name" value="ADSPHPHTASE"/>
</dbReference>
<dbReference type="Pfam" id="PF00782">
    <property type="entry name" value="DSPc"/>
    <property type="match status" value="1"/>
</dbReference>
<dbReference type="AlphaFoldDB" id="A0A1X7VSH4"/>
<dbReference type="PANTHER" id="PTHR46377:SF1">
    <property type="entry name" value="DUAL SPECIFICITY PROTEIN PHOSPHATASE 19"/>
    <property type="match status" value="1"/>
</dbReference>
<dbReference type="InterPro" id="IPR000387">
    <property type="entry name" value="Tyr_Pase_dom"/>
</dbReference>
<dbReference type="GO" id="GO:0005737">
    <property type="term" value="C:cytoplasm"/>
    <property type="evidence" value="ECO:0007669"/>
    <property type="project" value="TreeGrafter"/>
</dbReference>
<protein>
    <recommendedName>
        <fullName evidence="5">Protein-serine/threonine phosphatase</fullName>
    </recommendedName>
</protein>
<sequence length="217" mass="24059">MLAPPPILVMAAFLKEIESFSSKNSLKQVPTYITTSDGKRFLETREADGEIKLVQQEGKSLGFCPDLRPDKEIGVALPRLFIASQDVAYDKSALSVLGVTHILNVAADLPNAFPSDYVYCSVPMYDDEDEVLMQHYSKCQDFIDEALSKEDGRLLVHCRAGRSRSVSIAVAYMMHKDKSLTVEEALGKIRETRPNADPNAGFFKQLKALEIELQGTA</sequence>
<evidence type="ECO:0000313" key="4">
    <source>
        <dbReference type="Proteomes" id="UP000007879"/>
    </source>
</evidence>
<dbReference type="eggNOG" id="KOG1716">
    <property type="taxonomic scope" value="Eukaryota"/>
</dbReference>
<keyword evidence="4" id="KW-1185">Reference proteome</keyword>
<dbReference type="SUPFAM" id="SSF52799">
    <property type="entry name" value="(Phosphotyrosine protein) phosphatases II"/>
    <property type="match status" value="1"/>
</dbReference>
<dbReference type="PROSITE" id="PS50054">
    <property type="entry name" value="TYR_PHOSPHATASE_DUAL"/>
    <property type="match status" value="1"/>
</dbReference>
<name>A0A1X7VSH4_AMPQE</name>
<feature type="domain" description="Tyrosine specific protein phosphatases" evidence="2">
    <location>
        <begin position="140"/>
        <end position="196"/>
    </location>
</feature>
<dbReference type="InterPro" id="IPR029021">
    <property type="entry name" value="Prot-tyrosine_phosphatase-like"/>
</dbReference>
<gene>
    <name evidence="3" type="primary">100635759</name>
</gene>
<dbReference type="PROSITE" id="PS50056">
    <property type="entry name" value="TYR_PHOSPHATASE_2"/>
    <property type="match status" value="1"/>
</dbReference>
<dbReference type="InParanoid" id="A0A1X7VSH4"/>
<feature type="domain" description="Tyrosine-protein phosphatase" evidence="1">
    <location>
        <begin position="72"/>
        <end position="215"/>
    </location>
</feature>
<dbReference type="KEGG" id="aqu:100635759"/>
<dbReference type="CDD" id="cd14498">
    <property type="entry name" value="DSP"/>
    <property type="match status" value="1"/>
</dbReference>
<reference evidence="4" key="1">
    <citation type="journal article" date="2010" name="Nature">
        <title>The Amphimedon queenslandica genome and the evolution of animal complexity.</title>
        <authorList>
            <person name="Srivastava M."/>
            <person name="Simakov O."/>
            <person name="Chapman J."/>
            <person name="Fahey B."/>
            <person name="Gauthier M.E."/>
            <person name="Mitros T."/>
            <person name="Richards G.S."/>
            <person name="Conaco C."/>
            <person name="Dacre M."/>
            <person name="Hellsten U."/>
            <person name="Larroux C."/>
            <person name="Putnam N.H."/>
            <person name="Stanke M."/>
            <person name="Adamska M."/>
            <person name="Darling A."/>
            <person name="Degnan S.M."/>
            <person name="Oakley T.H."/>
            <person name="Plachetzki D.C."/>
            <person name="Zhai Y."/>
            <person name="Adamski M."/>
            <person name="Calcino A."/>
            <person name="Cummins S.F."/>
            <person name="Goodstein D.M."/>
            <person name="Harris C."/>
            <person name="Jackson D.J."/>
            <person name="Leys S.P."/>
            <person name="Shu S."/>
            <person name="Woodcroft B.J."/>
            <person name="Vervoort M."/>
            <person name="Kosik K.S."/>
            <person name="Manning G."/>
            <person name="Degnan B.M."/>
            <person name="Rokhsar D.S."/>
        </authorList>
    </citation>
    <scope>NUCLEOTIDE SEQUENCE [LARGE SCALE GENOMIC DNA]</scope>
</reference>
<dbReference type="SMART" id="SM00195">
    <property type="entry name" value="DSPc"/>
    <property type="match status" value="1"/>
</dbReference>
<dbReference type="PANTHER" id="PTHR46377">
    <property type="entry name" value="DUAL SPECIFICITY PROTEIN PHOSPHATASE 19"/>
    <property type="match status" value="1"/>
</dbReference>
<dbReference type="GO" id="GO:0008579">
    <property type="term" value="F:JUN kinase phosphatase activity"/>
    <property type="evidence" value="ECO:0007669"/>
    <property type="project" value="TreeGrafter"/>
</dbReference>
<dbReference type="InterPro" id="IPR000340">
    <property type="entry name" value="Dual-sp_phosphatase_cat-dom"/>
</dbReference>
<dbReference type="Proteomes" id="UP000007879">
    <property type="component" value="Unassembled WGS sequence"/>
</dbReference>
<evidence type="ECO:0000259" key="2">
    <source>
        <dbReference type="PROSITE" id="PS50056"/>
    </source>
</evidence>
<evidence type="ECO:0000259" key="1">
    <source>
        <dbReference type="PROSITE" id="PS50054"/>
    </source>
</evidence>
<dbReference type="STRING" id="400682.A0A1X7VSH4"/>
<dbReference type="InterPro" id="IPR020422">
    <property type="entry name" value="TYR_PHOSPHATASE_DUAL_dom"/>
</dbReference>
<evidence type="ECO:0000313" key="3">
    <source>
        <dbReference type="EnsemblMetazoa" id="Aqu2.1.42775_001"/>
    </source>
</evidence>